<evidence type="ECO:0000256" key="5">
    <source>
        <dbReference type="ARBA" id="ARBA00022692"/>
    </source>
</evidence>
<reference evidence="17" key="1">
    <citation type="submission" date="2021-11" db="EMBL/GenBank/DDBJ databases">
        <authorList>
            <person name="Schell T."/>
        </authorList>
    </citation>
    <scope>NUCLEOTIDE SEQUENCE</scope>
    <source>
        <strain evidence="17">M5</strain>
    </source>
</reference>
<evidence type="ECO:0000259" key="16">
    <source>
        <dbReference type="Pfam" id="PF10613"/>
    </source>
</evidence>
<evidence type="ECO:0000256" key="12">
    <source>
        <dbReference type="ARBA" id="ARBA00023303"/>
    </source>
</evidence>
<evidence type="ECO:0008006" key="19">
    <source>
        <dbReference type="Google" id="ProtNLM"/>
    </source>
</evidence>
<keyword evidence="10" id="KW-0325">Glycoprotein</keyword>
<evidence type="ECO:0000256" key="3">
    <source>
        <dbReference type="ARBA" id="ARBA00022448"/>
    </source>
</evidence>
<keyword evidence="9" id="KW-0675">Receptor</keyword>
<keyword evidence="5 13" id="KW-0812">Transmembrane</keyword>
<feature type="transmembrane region" description="Helical" evidence="13">
    <location>
        <begin position="157"/>
        <end position="177"/>
    </location>
</feature>
<comment type="caution">
    <text evidence="17">The sequence shown here is derived from an EMBL/GenBank/DDBJ whole genome shotgun (WGS) entry which is preliminary data.</text>
</comment>
<evidence type="ECO:0000256" key="9">
    <source>
        <dbReference type="ARBA" id="ARBA00023170"/>
    </source>
</evidence>
<protein>
    <recommendedName>
        <fullName evidence="19">Ionotropic glutamate receptor C-terminal domain-containing protein</fullName>
    </recommendedName>
</protein>
<dbReference type="Pfam" id="PF00060">
    <property type="entry name" value="Lig_chan"/>
    <property type="match status" value="1"/>
</dbReference>
<dbReference type="FunFam" id="3.40.190.10:FF:000257">
    <property type="entry name" value="Uncharacterized protein"/>
    <property type="match status" value="1"/>
</dbReference>
<evidence type="ECO:0000256" key="6">
    <source>
        <dbReference type="ARBA" id="ARBA00022989"/>
    </source>
</evidence>
<comment type="subcellular location">
    <subcellularLocation>
        <location evidence="1">Cell membrane</location>
        <topology evidence="1">Multi-pass membrane protein</topology>
    </subcellularLocation>
</comment>
<evidence type="ECO:0000313" key="17">
    <source>
        <dbReference type="EMBL" id="CAH0111344.1"/>
    </source>
</evidence>
<evidence type="ECO:0000256" key="7">
    <source>
        <dbReference type="ARBA" id="ARBA00023065"/>
    </source>
</evidence>
<comment type="similarity">
    <text evidence="2">Belongs to the glutamate-gated ion channel (TC 1.A.10.1) family.</text>
</comment>
<evidence type="ECO:0000256" key="8">
    <source>
        <dbReference type="ARBA" id="ARBA00023136"/>
    </source>
</evidence>
<keyword evidence="3" id="KW-0813">Transport</keyword>
<feature type="domain" description="Ionotropic glutamate receptor C-terminal" evidence="15">
    <location>
        <begin position="158"/>
        <end position="435"/>
    </location>
</feature>
<feature type="domain" description="Ionotropic glutamate receptor L-glutamate and glycine-binding" evidence="16">
    <location>
        <begin position="31"/>
        <end position="141"/>
    </location>
</feature>
<feature type="transmembrane region" description="Helical" evidence="13">
    <location>
        <begin position="424"/>
        <end position="451"/>
    </location>
</feature>
<evidence type="ECO:0000256" key="13">
    <source>
        <dbReference type="SAM" id="Phobius"/>
    </source>
</evidence>
<keyword evidence="11" id="KW-1071">Ligand-gated ion channel</keyword>
<dbReference type="PANTHER" id="PTHR42643:SF24">
    <property type="entry name" value="IONOTROPIC RECEPTOR 60A"/>
    <property type="match status" value="1"/>
</dbReference>
<keyword evidence="18" id="KW-1185">Reference proteome</keyword>
<dbReference type="GO" id="GO:0005886">
    <property type="term" value="C:plasma membrane"/>
    <property type="evidence" value="ECO:0007669"/>
    <property type="project" value="UniProtKB-SubCell"/>
</dbReference>
<dbReference type="Gene3D" id="3.40.190.10">
    <property type="entry name" value="Periplasmic binding protein-like II"/>
    <property type="match status" value="3"/>
</dbReference>
<gene>
    <name evidence="17" type="ORF">DGAL_LOCUS14984</name>
</gene>
<dbReference type="Proteomes" id="UP000789390">
    <property type="component" value="Unassembled WGS sequence"/>
</dbReference>
<keyword evidence="12" id="KW-0407">Ion channel</keyword>
<dbReference type="SUPFAM" id="SSF53850">
    <property type="entry name" value="Periplasmic binding protein-like II"/>
    <property type="match status" value="1"/>
</dbReference>
<evidence type="ECO:0000256" key="1">
    <source>
        <dbReference type="ARBA" id="ARBA00004651"/>
    </source>
</evidence>
<evidence type="ECO:0000313" key="18">
    <source>
        <dbReference type="Proteomes" id="UP000789390"/>
    </source>
</evidence>
<evidence type="ECO:0000256" key="14">
    <source>
        <dbReference type="SAM" id="SignalP"/>
    </source>
</evidence>
<feature type="transmembrane region" description="Helical" evidence="13">
    <location>
        <begin position="224"/>
        <end position="244"/>
    </location>
</feature>
<dbReference type="OrthoDB" id="5984008at2759"/>
<organism evidence="17 18">
    <name type="scientific">Daphnia galeata</name>
    <dbReference type="NCBI Taxonomy" id="27404"/>
    <lineage>
        <taxon>Eukaryota</taxon>
        <taxon>Metazoa</taxon>
        <taxon>Ecdysozoa</taxon>
        <taxon>Arthropoda</taxon>
        <taxon>Crustacea</taxon>
        <taxon>Branchiopoda</taxon>
        <taxon>Diplostraca</taxon>
        <taxon>Cladocera</taxon>
        <taxon>Anomopoda</taxon>
        <taxon>Daphniidae</taxon>
        <taxon>Daphnia</taxon>
    </lineage>
</organism>
<dbReference type="InterPro" id="IPR052192">
    <property type="entry name" value="Insect_Ionotropic_Sensory_Rcpt"/>
</dbReference>
<evidence type="ECO:0000256" key="2">
    <source>
        <dbReference type="ARBA" id="ARBA00008685"/>
    </source>
</evidence>
<keyword evidence="4" id="KW-1003">Cell membrane</keyword>
<dbReference type="Pfam" id="PF10613">
    <property type="entry name" value="Lig_chan-Glu_bd"/>
    <property type="match status" value="1"/>
</dbReference>
<keyword evidence="8 13" id="KW-0472">Membrane</keyword>
<keyword evidence="6 13" id="KW-1133">Transmembrane helix</keyword>
<evidence type="ECO:0000256" key="11">
    <source>
        <dbReference type="ARBA" id="ARBA00023286"/>
    </source>
</evidence>
<evidence type="ECO:0000259" key="15">
    <source>
        <dbReference type="Pfam" id="PF00060"/>
    </source>
</evidence>
<accession>A0A8J2RVC8</accession>
<dbReference type="GO" id="GO:0015276">
    <property type="term" value="F:ligand-gated monoatomic ion channel activity"/>
    <property type="evidence" value="ECO:0007669"/>
    <property type="project" value="InterPro"/>
</dbReference>
<name>A0A8J2RVC8_9CRUS</name>
<dbReference type="EMBL" id="CAKKLH010000313">
    <property type="protein sequence ID" value="CAH0111344.1"/>
    <property type="molecule type" value="Genomic_DNA"/>
</dbReference>
<evidence type="ECO:0000256" key="10">
    <source>
        <dbReference type="ARBA" id="ARBA00023180"/>
    </source>
</evidence>
<keyword evidence="14" id="KW-0732">Signal</keyword>
<feature type="signal peptide" evidence="14">
    <location>
        <begin position="1"/>
        <end position="18"/>
    </location>
</feature>
<dbReference type="AlphaFoldDB" id="A0A8J2RVC8"/>
<feature type="chain" id="PRO_5035173836" description="Ionotropic glutamate receptor C-terminal domain-containing protein" evidence="14">
    <location>
        <begin position="19"/>
        <end position="465"/>
    </location>
</feature>
<proteinExistence type="inferred from homology"/>
<dbReference type="FunFam" id="3.40.190.10:FF:000364">
    <property type="entry name" value="Si:dkey-183j2.10"/>
    <property type="match status" value="1"/>
</dbReference>
<dbReference type="InterPro" id="IPR019594">
    <property type="entry name" value="Glu/Gly-bd"/>
</dbReference>
<sequence length="465" mass="52616">MFAVWALLLTAVIITGTADFSFEKIDYLNGKHLIVATADLNPYMYIYHDSNGTIDHADGIVHEMMLWLARKYNFTFHYVEPPDGYFGAFVNGSWNGMVAMAVRKEIDLIATQLTTTYARSKVIDFTTSFSKDPMSAVIPAPREDNFMSAIVKPFQPGVWALIIFSMFSGATVTWIFMKLIHKYMPEYYNGGISNLQFWENFMYYFGIISSQAGRTMPSVGPLGHATRMIAAGWCLTSVVFVYLYSGCLTSFITIPKLYPLIESLDDLSTSVDLELTILKNSVFESMILEAVSGTYKMLGDSLRNKPENRLPSDYLEPEIFLKKALTGRFAMVDQKSFLEYVLNKAYTISGKCEVTLMKQEIVTSLDSMAVQKHSQYLAQIDQGFQTMAALGLQNYWEKRFLKRPKCEGNLDTGIAKPRLTLANLFSAFLLLMGGMGISCFVFVIENIWFFYNKNGRKETNTTLLK</sequence>
<evidence type="ECO:0000256" key="4">
    <source>
        <dbReference type="ARBA" id="ARBA00022475"/>
    </source>
</evidence>
<dbReference type="InterPro" id="IPR001320">
    <property type="entry name" value="Iontro_rcpt_C"/>
</dbReference>
<dbReference type="GO" id="GO:0050906">
    <property type="term" value="P:detection of stimulus involved in sensory perception"/>
    <property type="evidence" value="ECO:0007669"/>
    <property type="project" value="UniProtKB-ARBA"/>
</dbReference>
<dbReference type="PANTHER" id="PTHR42643">
    <property type="entry name" value="IONOTROPIC RECEPTOR 20A-RELATED"/>
    <property type="match status" value="1"/>
</dbReference>
<keyword evidence="7" id="KW-0406">Ion transport</keyword>